<evidence type="ECO:0000256" key="2">
    <source>
        <dbReference type="SAM" id="SignalP"/>
    </source>
</evidence>
<evidence type="ECO:0000313" key="3">
    <source>
        <dbReference type="Proteomes" id="UP000887572"/>
    </source>
</evidence>
<name>A0A914HMC5_GLORO</name>
<keyword evidence="2" id="KW-0732">Signal</keyword>
<organism evidence="3 4">
    <name type="scientific">Globodera rostochiensis</name>
    <name type="common">Golden nematode worm</name>
    <name type="synonym">Heterodera rostochiensis</name>
    <dbReference type="NCBI Taxonomy" id="31243"/>
    <lineage>
        <taxon>Eukaryota</taxon>
        <taxon>Metazoa</taxon>
        <taxon>Ecdysozoa</taxon>
        <taxon>Nematoda</taxon>
        <taxon>Chromadorea</taxon>
        <taxon>Rhabditida</taxon>
        <taxon>Tylenchina</taxon>
        <taxon>Tylenchomorpha</taxon>
        <taxon>Tylenchoidea</taxon>
        <taxon>Heteroderidae</taxon>
        <taxon>Heteroderinae</taxon>
        <taxon>Globodera</taxon>
    </lineage>
</organism>
<feature type="signal peptide" evidence="2">
    <location>
        <begin position="1"/>
        <end position="18"/>
    </location>
</feature>
<sequence>MILSFGWIFPCILCQYNANPAYSGYAVAAPNAYQQQQPYPTGSNSYPTLAGQYPGAAPYPQNNYPTNVYAGQTQPATNPAYYPSSNPIIPTMFPQYPSIYPQNPQTIYSNPNDPKCPDGWKKDGNCKTTGICVDRKEHCFYGAICCQIDSKIRQKTTKQNPKTGKTETDWCPIYSYKDGTCSGIKFFCADLSEECVKGDCCEKNSNIPSVPTNPTYPGQQPTYPGQTYPGQQPTYPGQTYPGQQPTYPGQTYPGQQPTYPGQTYPGQQPTYPGQTYPGQQPTYPGQSYPGQQPTYPGQTYPGQQPTYPGQTYPGQQATYPGQQPTYPGQTYPGQQPTYPGQTYPGQQATYPGQQPTYPGQTYPGQQATYPGQSQTYPTMAGIDPMLLQQACAIGDEQLCVDSVKNNPAMCSDSSISQTCPKSCGLCNSIAMG</sequence>
<reference evidence="4" key="1">
    <citation type="submission" date="2022-11" db="UniProtKB">
        <authorList>
            <consortium name="WormBaseParasite"/>
        </authorList>
    </citation>
    <scope>IDENTIFICATION</scope>
</reference>
<proteinExistence type="predicted"/>
<accession>A0A914HMC5</accession>
<protein>
    <submittedName>
        <fullName evidence="4">ShKT domain-containing protein</fullName>
    </submittedName>
</protein>
<evidence type="ECO:0000313" key="4">
    <source>
        <dbReference type="WBParaSite" id="Gr19_v10_g2667.t1"/>
    </source>
</evidence>
<dbReference type="WBParaSite" id="Gr19_v10_g2667.t1">
    <property type="protein sequence ID" value="Gr19_v10_g2667.t1"/>
    <property type="gene ID" value="Gr19_v10_g2667"/>
</dbReference>
<dbReference type="AlphaFoldDB" id="A0A914HMC5"/>
<keyword evidence="3" id="KW-1185">Reference proteome</keyword>
<feature type="chain" id="PRO_5036872441" evidence="2">
    <location>
        <begin position="19"/>
        <end position="432"/>
    </location>
</feature>
<feature type="region of interest" description="Disordered" evidence="1">
    <location>
        <begin position="211"/>
        <end position="342"/>
    </location>
</feature>
<evidence type="ECO:0000256" key="1">
    <source>
        <dbReference type="SAM" id="MobiDB-lite"/>
    </source>
</evidence>
<dbReference type="Proteomes" id="UP000887572">
    <property type="component" value="Unplaced"/>
</dbReference>